<dbReference type="Proteomes" id="UP001165065">
    <property type="component" value="Unassembled WGS sequence"/>
</dbReference>
<dbReference type="EMBL" id="BRYA01000158">
    <property type="protein sequence ID" value="GMI41815.1"/>
    <property type="molecule type" value="Genomic_DNA"/>
</dbReference>
<keyword evidence="3" id="KW-1185">Reference proteome</keyword>
<feature type="compositionally biased region" description="Basic and acidic residues" evidence="1">
    <location>
        <begin position="69"/>
        <end position="88"/>
    </location>
</feature>
<comment type="caution">
    <text evidence="2">The sequence shown here is derived from an EMBL/GenBank/DDBJ whole genome shotgun (WGS) entry which is preliminary data.</text>
</comment>
<evidence type="ECO:0000313" key="3">
    <source>
        <dbReference type="Proteomes" id="UP001165065"/>
    </source>
</evidence>
<feature type="compositionally biased region" description="Basic and acidic residues" evidence="1">
    <location>
        <begin position="281"/>
        <end position="301"/>
    </location>
</feature>
<gene>
    <name evidence="2" type="ORF">TrCOL_g3710</name>
</gene>
<evidence type="ECO:0000313" key="2">
    <source>
        <dbReference type="EMBL" id="GMI41815.1"/>
    </source>
</evidence>
<organism evidence="2 3">
    <name type="scientific">Triparma columacea</name>
    <dbReference type="NCBI Taxonomy" id="722753"/>
    <lineage>
        <taxon>Eukaryota</taxon>
        <taxon>Sar</taxon>
        <taxon>Stramenopiles</taxon>
        <taxon>Ochrophyta</taxon>
        <taxon>Bolidophyceae</taxon>
        <taxon>Parmales</taxon>
        <taxon>Triparmaceae</taxon>
        <taxon>Triparma</taxon>
    </lineage>
</organism>
<evidence type="ECO:0000256" key="1">
    <source>
        <dbReference type="SAM" id="MobiDB-lite"/>
    </source>
</evidence>
<feature type="compositionally biased region" description="Gly residues" evidence="1">
    <location>
        <begin position="96"/>
        <end position="105"/>
    </location>
</feature>
<feature type="compositionally biased region" description="Basic residues" evidence="1">
    <location>
        <begin position="108"/>
        <end position="120"/>
    </location>
</feature>
<protein>
    <recommendedName>
        <fullName evidence="4">STI1/HOP DP domain-containing protein</fullName>
    </recommendedName>
</protein>
<name>A0A9W7L9K6_9STRA</name>
<dbReference type="OrthoDB" id="71407at2759"/>
<feature type="region of interest" description="Disordered" evidence="1">
    <location>
        <begin position="1"/>
        <end position="157"/>
    </location>
</feature>
<feature type="compositionally biased region" description="Acidic residues" evidence="1">
    <location>
        <begin position="12"/>
        <end position="28"/>
    </location>
</feature>
<dbReference type="Gene3D" id="1.10.260.100">
    <property type="match status" value="2"/>
</dbReference>
<accession>A0A9W7L9K6</accession>
<proteinExistence type="predicted"/>
<reference evidence="3" key="1">
    <citation type="journal article" date="2023" name="Commun. Biol.">
        <title>Genome analysis of Parmales, the sister group of diatoms, reveals the evolutionary specialization of diatoms from phago-mixotrophs to photoautotrophs.</title>
        <authorList>
            <person name="Ban H."/>
            <person name="Sato S."/>
            <person name="Yoshikawa S."/>
            <person name="Yamada K."/>
            <person name="Nakamura Y."/>
            <person name="Ichinomiya M."/>
            <person name="Sato N."/>
            <person name="Blanc-Mathieu R."/>
            <person name="Endo H."/>
            <person name="Kuwata A."/>
            <person name="Ogata H."/>
        </authorList>
    </citation>
    <scope>NUCLEOTIDE SEQUENCE [LARGE SCALE GENOMIC DNA]</scope>
</reference>
<dbReference type="AlphaFoldDB" id="A0A9W7L9K6"/>
<evidence type="ECO:0008006" key="4">
    <source>
        <dbReference type="Google" id="ProtNLM"/>
    </source>
</evidence>
<sequence>MNKSIKKINVVEDSDDSDEEGEGGDDDLPPPIHDSIQEALKSQDDGNTGLAGKGPTPPPAQEGPSLMEEMMKEAEEERKKKMEIERRKEAKRAKKFGGGLKGGFFGSSKKKTNGSKKKKPAAAATNKPKKEEEEEVYELSPSGEMIPTLTANKSGSKKSPLVFDEVQAALGSDPAGLLNKNKSQWATQSLTDKIMKNPRLAIGMSNPRFLQAIDDMKKDPEGAKKKYKGMKEIEDFLKEFMAVMGQHFAELGEQEEKVKREQAPPPPPPMQGPGLGPLAKEAMERQAAREARGEVGWDDDAASKKKVDEVVNDRELSGILMDPEMQRVLQECALPGRMGKYMRDEKWGPKIKLLIDKGLIKVES</sequence>
<feature type="region of interest" description="Disordered" evidence="1">
    <location>
        <begin position="254"/>
        <end position="301"/>
    </location>
</feature>